<dbReference type="STRING" id="426703.SAMN04488100_11130"/>
<dbReference type="GO" id="GO:0009986">
    <property type="term" value="C:cell surface"/>
    <property type="evidence" value="ECO:0007669"/>
    <property type="project" value="UniProtKB-SubCell"/>
</dbReference>
<evidence type="ECO:0000313" key="7">
    <source>
        <dbReference type="Proteomes" id="UP000321425"/>
    </source>
</evidence>
<dbReference type="PROSITE" id="PS00409">
    <property type="entry name" value="PROKAR_NTER_METHYL"/>
    <property type="match status" value="1"/>
</dbReference>
<dbReference type="GO" id="GO:0030420">
    <property type="term" value="P:establishment of competence for transformation"/>
    <property type="evidence" value="ECO:0007669"/>
    <property type="project" value="UniProtKB-KW"/>
</dbReference>
<dbReference type="AlphaFoldDB" id="A0A1H7T7C2"/>
<keyword evidence="7" id="KW-1185">Reference proteome</keyword>
<evidence type="ECO:0000313" key="4">
    <source>
        <dbReference type="EMBL" id="GEK89328.1"/>
    </source>
</evidence>
<dbReference type="InterPro" id="IPR012902">
    <property type="entry name" value="N_methyl_site"/>
</dbReference>
<evidence type="ECO:0000313" key="6">
    <source>
        <dbReference type="Proteomes" id="UP000198548"/>
    </source>
</evidence>
<protein>
    <submittedName>
        <fullName evidence="5">Prepilin-type N-terminal cleavage/methylation domain-containing protein</fullName>
    </submittedName>
</protein>
<organism evidence="5 6">
    <name type="scientific">Alkalibacterium putridalgicola</name>
    <dbReference type="NCBI Taxonomy" id="426703"/>
    <lineage>
        <taxon>Bacteria</taxon>
        <taxon>Bacillati</taxon>
        <taxon>Bacillota</taxon>
        <taxon>Bacilli</taxon>
        <taxon>Lactobacillales</taxon>
        <taxon>Carnobacteriaceae</taxon>
        <taxon>Alkalibacterium</taxon>
    </lineage>
</organism>
<dbReference type="Proteomes" id="UP000198548">
    <property type="component" value="Unassembled WGS sequence"/>
</dbReference>
<evidence type="ECO:0000313" key="5">
    <source>
        <dbReference type="EMBL" id="SEL80638.1"/>
    </source>
</evidence>
<accession>A0A1H7T7C2</accession>
<dbReference type="EMBL" id="FOBL01000011">
    <property type="protein sequence ID" value="SEL80638.1"/>
    <property type="molecule type" value="Genomic_DNA"/>
</dbReference>
<reference evidence="5 6" key="1">
    <citation type="submission" date="2016-10" db="EMBL/GenBank/DDBJ databases">
        <authorList>
            <person name="de Groot N.N."/>
        </authorList>
    </citation>
    <scope>NUCLEOTIDE SEQUENCE [LARGE SCALE GENOMIC DNA]</scope>
    <source>
        <strain evidence="5 6">DSM 19182</strain>
    </source>
</reference>
<keyword evidence="3" id="KW-0472">Membrane</keyword>
<keyword evidence="2" id="KW-0178">Competence</keyword>
<sequence>MRKWRHACLSKKLVNSSVNWKSDKGITLVELLASLVILSVVILLAGSVHLFGQRQFISQTESASQANDMSYALSVMSRDLRKEEGGIVVVTEDGKKITTGSGLTFSFSDNKISKNGSVLVDSVSSMNAQINSEESIEIILESNLPQSQTKTYKTTIYFRR</sequence>
<dbReference type="OrthoDB" id="2968679at2"/>
<proteinExistence type="predicted"/>
<evidence type="ECO:0000256" key="2">
    <source>
        <dbReference type="ARBA" id="ARBA00023287"/>
    </source>
</evidence>
<gene>
    <name evidence="4" type="ORF">APU01nite_13670</name>
    <name evidence="5" type="ORF">SAMN04488100_11130</name>
</gene>
<keyword evidence="3" id="KW-0812">Transmembrane</keyword>
<feature type="transmembrane region" description="Helical" evidence="3">
    <location>
        <begin position="31"/>
        <end position="52"/>
    </location>
</feature>
<reference evidence="4 7" key="2">
    <citation type="submission" date="2019-07" db="EMBL/GenBank/DDBJ databases">
        <title>Whole genome shotgun sequence of Alkalibacterium putridalgicola NBRC 103243.</title>
        <authorList>
            <person name="Hosoyama A."/>
            <person name="Uohara A."/>
            <person name="Ohji S."/>
            <person name="Ichikawa N."/>
        </authorList>
    </citation>
    <scope>NUCLEOTIDE SEQUENCE [LARGE SCALE GENOMIC DNA]</scope>
    <source>
        <strain evidence="4 7">NBRC 103243</strain>
    </source>
</reference>
<dbReference type="Proteomes" id="UP000321425">
    <property type="component" value="Unassembled WGS sequence"/>
</dbReference>
<name>A0A1H7T7C2_9LACT</name>
<dbReference type="EMBL" id="BJUX01000013">
    <property type="protein sequence ID" value="GEK89328.1"/>
    <property type="molecule type" value="Genomic_DNA"/>
</dbReference>
<evidence type="ECO:0000256" key="3">
    <source>
        <dbReference type="SAM" id="Phobius"/>
    </source>
</evidence>
<evidence type="ECO:0000256" key="1">
    <source>
        <dbReference type="ARBA" id="ARBA00004241"/>
    </source>
</evidence>
<dbReference type="Pfam" id="PF07963">
    <property type="entry name" value="N_methyl"/>
    <property type="match status" value="1"/>
</dbReference>
<dbReference type="RefSeq" id="WP_091487773.1">
    <property type="nucleotide sequence ID" value="NZ_BJUX01000013.1"/>
</dbReference>
<keyword evidence="3" id="KW-1133">Transmembrane helix</keyword>
<dbReference type="NCBIfam" id="TIGR02532">
    <property type="entry name" value="IV_pilin_GFxxxE"/>
    <property type="match status" value="1"/>
</dbReference>
<comment type="subcellular location">
    <subcellularLocation>
        <location evidence="1">Cell surface</location>
    </subcellularLocation>
</comment>